<evidence type="ECO:0000256" key="4">
    <source>
        <dbReference type="ARBA" id="ARBA00023136"/>
    </source>
</evidence>
<dbReference type="Pfam" id="PF05300">
    <property type="entry name" value="MIC19_MIC25"/>
    <property type="match status" value="1"/>
</dbReference>
<keyword evidence="10" id="KW-1185">Reference proteome</keyword>
<keyword evidence="1" id="KW-0519">Myristate</keyword>
<feature type="compositionally biased region" description="Basic and acidic residues" evidence="8">
    <location>
        <begin position="239"/>
        <end position="248"/>
    </location>
</feature>
<dbReference type="PANTHER" id="PTHR21588:SF18">
    <property type="entry name" value="MICOS COMPLEX SUBUNIT MIC19"/>
    <property type="match status" value="1"/>
</dbReference>
<evidence type="ECO:0000256" key="3">
    <source>
        <dbReference type="ARBA" id="ARBA00023128"/>
    </source>
</evidence>
<keyword evidence="4" id="KW-0472">Membrane</keyword>
<dbReference type="GO" id="GO:0007007">
    <property type="term" value="P:inner mitochondrial membrane organization"/>
    <property type="evidence" value="ECO:0007669"/>
    <property type="project" value="TreeGrafter"/>
</dbReference>
<feature type="compositionally biased region" description="Pro residues" evidence="8">
    <location>
        <begin position="127"/>
        <end position="146"/>
    </location>
</feature>
<feature type="compositionally biased region" description="Pro residues" evidence="8">
    <location>
        <begin position="28"/>
        <end position="67"/>
    </location>
</feature>
<keyword evidence="5" id="KW-1015">Disulfide bond</keyword>
<feature type="region of interest" description="Disordered" evidence="8">
    <location>
        <begin position="24"/>
        <end position="259"/>
    </location>
</feature>
<feature type="compositionally biased region" description="Polar residues" evidence="8">
    <location>
        <begin position="221"/>
        <end position="237"/>
    </location>
</feature>
<dbReference type="InterPro" id="IPR052632">
    <property type="entry name" value="MICOS_subunit_Mic19"/>
</dbReference>
<protein>
    <recommendedName>
        <fullName evidence="11">MICOS complex subunit MIC19</fullName>
    </recommendedName>
</protein>
<evidence type="ECO:0008006" key="11">
    <source>
        <dbReference type="Google" id="ProtNLM"/>
    </source>
</evidence>
<feature type="compositionally biased region" description="Low complexity" evidence="8">
    <location>
        <begin position="173"/>
        <end position="184"/>
    </location>
</feature>
<dbReference type="GO" id="GO:0061617">
    <property type="term" value="C:MICOS complex"/>
    <property type="evidence" value="ECO:0007669"/>
    <property type="project" value="InterPro"/>
</dbReference>
<name>A0A8T2NR48_9TELE</name>
<dbReference type="PROSITE" id="PS51808">
    <property type="entry name" value="CHCH"/>
    <property type="match status" value="1"/>
</dbReference>
<dbReference type="PANTHER" id="PTHR21588">
    <property type="entry name" value="COILED-COIL-HELIX-COILED-COIL-HELIX DOMAIN CONTAINING 6"/>
    <property type="match status" value="1"/>
</dbReference>
<evidence type="ECO:0000256" key="2">
    <source>
        <dbReference type="ARBA" id="ARBA00022792"/>
    </source>
</evidence>
<keyword evidence="2" id="KW-0999">Mitochondrion inner membrane</keyword>
<reference evidence="9" key="1">
    <citation type="thesis" date="2021" institute="BYU ScholarsArchive" country="Provo, UT, USA">
        <title>Applications of and Algorithms for Genome Assembly and Genomic Analyses with an Emphasis on Marine Teleosts.</title>
        <authorList>
            <person name="Pickett B.D."/>
        </authorList>
    </citation>
    <scope>NUCLEOTIDE SEQUENCE</scope>
    <source>
        <strain evidence="9">HI-2016</strain>
    </source>
</reference>
<dbReference type="EMBL" id="JAFBMS010000027">
    <property type="protein sequence ID" value="KAG9342604.1"/>
    <property type="molecule type" value="Genomic_DNA"/>
</dbReference>
<evidence type="ECO:0000256" key="6">
    <source>
        <dbReference type="ARBA" id="ARBA00023288"/>
    </source>
</evidence>
<feature type="compositionally biased region" description="Pro residues" evidence="8">
    <location>
        <begin position="155"/>
        <end position="172"/>
    </location>
</feature>
<dbReference type="AlphaFoldDB" id="A0A8T2NR48"/>
<dbReference type="Proteomes" id="UP000824540">
    <property type="component" value="Unassembled WGS sequence"/>
</dbReference>
<evidence type="ECO:0000313" key="9">
    <source>
        <dbReference type="EMBL" id="KAG9342604.1"/>
    </source>
</evidence>
<evidence type="ECO:0000313" key="10">
    <source>
        <dbReference type="Proteomes" id="UP000824540"/>
    </source>
</evidence>
<feature type="compositionally biased region" description="Pro residues" evidence="8">
    <location>
        <begin position="185"/>
        <end position="200"/>
    </location>
</feature>
<dbReference type="OrthoDB" id="9944291at2759"/>
<dbReference type="InterPro" id="IPR007964">
    <property type="entry name" value="MIC19/MIC25"/>
</dbReference>
<proteinExistence type="predicted"/>
<sequence>MDHNMYLLALQKLTDNVIKRMREISTPISPPSAPMPPTPSPPTQPSLAPVVPPSAPVEPAPLSPPTCPVAEHVPLPPLPLPEPVCVTPLPPVEPVPPSPPPPLPSPPSVEPVSPSPPLSAPTVESVVPPPPPPSSPSLQPVPPCSPAPLVETVPSPSPPIREPVLTPPPPPSVEHSPLPSSPSIEPVPLPPLSPPPPPAVKPMVHTTPPAENEEELKRKTTTGQEKGLNQETSQTEQEMPERVGEEKVQTPAQGEVWSSREEEALKRTILRDRAAAEDHRLKAWVYAHQLEQRDKQLRKQDVLYREQLAKLEEKGQKFHKVITENYHSASREVNAKFRRHMANPVCADLQAQILKCYRENPGQTLSCSRLASLYLQCVSDAKQNKTRTGG</sequence>
<evidence type="ECO:0000256" key="5">
    <source>
        <dbReference type="ARBA" id="ARBA00023157"/>
    </source>
</evidence>
<accession>A0A8T2NR48</accession>
<organism evidence="9 10">
    <name type="scientific">Albula glossodonta</name>
    <name type="common">roundjaw bonefish</name>
    <dbReference type="NCBI Taxonomy" id="121402"/>
    <lineage>
        <taxon>Eukaryota</taxon>
        <taxon>Metazoa</taxon>
        <taxon>Chordata</taxon>
        <taxon>Craniata</taxon>
        <taxon>Vertebrata</taxon>
        <taxon>Euteleostomi</taxon>
        <taxon>Actinopterygii</taxon>
        <taxon>Neopterygii</taxon>
        <taxon>Teleostei</taxon>
        <taxon>Albuliformes</taxon>
        <taxon>Albulidae</taxon>
        <taxon>Albula</taxon>
    </lineage>
</organism>
<evidence type="ECO:0000256" key="8">
    <source>
        <dbReference type="SAM" id="MobiDB-lite"/>
    </source>
</evidence>
<evidence type="ECO:0000256" key="7">
    <source>
        <dbReference type="ARBA" id="ARBA00034476"/>
    </source>
</evidence>
<gene>
    <name evidence="9" type="ORF">JZ751_016039</name>
</gene>
<comment type="subcellular location">
    <subcellularLocation>
        <location evidence="7">Mitochondrion inner membrane</location>
        <topology evidence="7">Lipid-anchor</topology>
    </subcellularLocation>
</comment>
<keyword evidence="3" id="KW-0496">Mitochondrion</keyword>
<keyword evidence="6" id="KW-0449">Lipoprotein</keyword>
<evidence type="ECO:0000256" key="1">
    <source>
        <dbReference type="ARBA" id="ARBA00022707"/>
    </source>
</evidence>
<comment type="caution">
    <text evidence="9">The sequence shown here is derived from an EMBL/GenBank/DDBJ whole genome shotgun (WGS) entry which is preliminary data.</text>
</comment>
<dbReference type="PRINTS" id="PR01217">
    <property type="entry name" value="PRICHEXTENSN"/>
</dbReference>
<feature type="compositionally biased region" description="Pro residues" evidence="8">
    <location>
        <begin position="74"/>
        <end position="119"/>
    </location>
</feature>